<reference evidence="2 3" key="2">
    <citation type="submission" date="2018-11" db="EMBL/GenBank/DDBJ databases">
        <authorList>
            <consortium name="Pathogen Informatics"/>
        </authorList>
    </citation>
    <scope>NUCLEOTIDE SEQUENCE [LARGE SCALE GENOMIC DNA]</scope>
</reference>
<feature type="region of interest" description="Disordered" evidence="1">
    <location>
        <begin position="69"/>
        <end position="115"/>
    </location>
</feature>
<name>A0A0R3TZ13_RODNA</name>
<dbReference type="STRING" id="102285.A0A0R3TZ13"/>
<evidence type="ECO:0000256" key="1">
    <source>
        <dbReference type="SAM" id="MobiDB-lite"/>
    </source>
</evidence>
<proteinExistence type="predicted"/>
<feature type="compositionally biased region" description="Basic and acidic residues" evidence="1">
    <location>
        <begin position="11"/>
        <end position="20"/>
    </location>
</feature>
<keyword evidence="3" id="KW-1185">Reference proteome</keyword>
<feature type="compositionally biased region" description="Basic and acidic residues" evidence="1">
    <location>
        <begin position="94"/>
        <end position="115"/>
    </location>
</feature>
<evidence type="ECO:0000313" key="4">
    <source>
        <dbReference type="WBParaSite" id="HNAJ_0001311201-mRNA-1"/>
    </source>
</evidence>
<sequence length="115" mass="13458">MHQRRIPSQACKKDVIEKNTQRLEAAEERRKRQEKKLELINQLSADIFSQWEVRNIAFRTLFVDEGLTISASRSNSGRSTNTRRSLTSQSDSHQQAEDEQTKVRTLHDRFMKNGK</sequence>
<protein>
    <submittedName>
        <fullName evidence="4">Pinin_SDK_memA domain-containing protein</fullName>
    </submittedName>
</protein>
<evidence type="ECO:0000313" key="2">
    <source>
        <dbReference type="EMBL" id="VDO14909.1"/>
    </source>
</evidence>
<accession>A0A0R3TZ13</accession>
<dbReference type="Proteomes" id="UP000278807">
    <property type="component" value="Unassembled WGS sequence"/>
</dbReference>
<reference evidence="4" key="1">
    <citation type="submission" date="2017-02" db="UniProtKB">
        <authorList>
            <consortium name="WormBaseParasite"/>
        </authorList>
    </citation>
    <scope>IDENTIFICATION</scope>
</reference>
<gene>
    <name evidence="2" type="ORF">HNAJ_LOCUS13086</name>
</gene>
<evidence type="ECO:0000313" key="3">
    <source>
        <dbReference type="Proteomes" id="UP000278807"/>
    </source>
</evidence>
<feature type="compositionally biased region" description="Low complexity" evidence="1">
    <location>
        <begin position="69"/>
        <end position="90"/>
    </location>
</feature>
<dbReference type="EMBL" id="UZAE01014977">
    <property type="protein sequence ID" value="VDO14909.1"/>
    <property type="molecule type" value="Genomic_DNA"/>
</dbReference>
<dbReference type="AlphaFoldDB" id="A0A0R3TZ13"/>
<organism evidence="4">
    <name type="scientific">Rodentolepis nana</name>
    <name type="common">Dwarf tapeworm</name>
    <name type="synonym">Hymenolepis nana</name>
    <dbReference type="NCBI Taxonomy" id="102285"/>
    <lineage>
        <taxon>Eukaryota</taxon>
        <taxon>Metazoa</taxon>
        <taxon>Spiralia</taxon>
        <taxon>Lophotrochozoa</taxon>
        <taxon>Platyhelminthes</taxon>
        <taxon>Cestoda</taxon>
        <taxon>Eucestoda</taxon>
        <taxon>Cyclophyllidea</taxon>
        <taxon>Hymenolepididae</taxon>
        <taxon>Rodentolepis</taxon>
    </lineage>
</organism>
<feature type="region of interest" description="Disordered" evidence="1">
    <location>
        <begin position="1"/>
        <end position="20"/>
    </location>
</feature>
<dbReference type="WBParaSite" id="HNAJ_0001311201-mRNA-1">
    <property type="protein sequence ID" value="HNAJ_0001311201-mRNA-1"/>
    <property type="gene ID" value="HNAJ_0001311201"/>
</dbReference>